<evidence type="ECO:0000313" key="2">
    <source>
        <dbReference type="Proteomes" id="UP000018320"/>
    </source>
</evidence>
<reference evidence="2" key="1">
    <citation type="submission" date="2012-02" db="EMBL/GenBank/DDBJ databases">
        <title>Genome sequencing of Giardia lamblia Genotypes A2 and B isolates (DH and GS) and comparative analysis with the genomes of Genotypes A1 and E (WB and Pig).</title>
        <authorList>
            <person name="Adam R."/>
            <person name="Dahlstrom E."/>
            <person name="Martens C."/>
            <person name="Bruno D."/>
            <person name="Barbian K."/>
            <person name="Porcella S.F."/>
            <person name="Nash T."/>
        </authorList>
    </citation>
    <scope>NUCLEOTIDE SEQUENCE</scope>
    <source>
        <strain evidence="2">DH</strain>
    </source>
</reference>
<evidence type="ECO:0000313" key="1">
    <source>
        <dbReference type="EMBL" id="ESU36174.1"/>
    </source>
</evidence>
<proteinExistence type="predicted"/>
<protein>
    <submittedName>
        <fullName evidence="1">Uncharacterized protein</fullName>
    </submittedName>
</protein>
<name>V6TBV4_GIAIN</name>
<reference evidence="1 2" key="2">
    <citation type="journal article" date="2013" name="Genome Biol. Evol.">
        <title>Genome sequencing of Giardia lamblia genotypes A2 and B isolates (DH and GS) and comparative analysis with the genomes of genotypes A1 and E (WB and Pig).</title>
        <authorList>
            <person name="Adam R.D."/>
            <person name="Dahlstrom E.W."/>
            <person name="Martens C.A."/>
            <person name="Bruno D.P."/>
            <person name="Barbian K.D."/>
            <person name="Ricklefs S.M."/>
            <person name="Hernandez M.M."/>
            <person name="Narla N.P."/>
            <person name="Patel R.B."/>
            <person name="Porcella S.F."/>
            <person name="Nash T.E."/>
        </authorList>
    </citation>
    <scope>NUCLEOTIDE SEQUENCE [LARGE SCALE GENOMIC DNA]</scope>
    <source>
        <strain evidence="1 2">DH</strain>
    </source>
</reference>
<accession>V6TBV4</accession>
<dbReference type="VEuPathDB" id="GiardiaDB:GL50581_496"/>
<sequence length="1017" mass="118278">MVNCQHYSLSRLYPQGLQRSEMADRGLVVRSPPKRAPQRKAQITQQDPTEPLSLVSRGSVFRRYCLCVSMDMCASIPSQGSSVLHGSSVTIDAPVKKMLQPMWKTPLSSQEFCRFWEEDWPQLRALRIQALRGCLVTLRSVDSAAITLLKDRVYEAQQSFSAAKEARDNDQAMIHVCREDALREAALLGHADSKILDSMTHLANYSTQGLSSHSSGHASACTNLDALEQHMLRLYKQLFFRAFHLRVIYIQNMLRLSSAVILDNDTYMLLRGTLLTWHKLLCYKRCLMQIDSLVSGVLSMFTKRRCLDQWLSALHTRVAVQREKVLRRLLYDSIGPSTTSYPEPSIFSSPSILQQEPSRTIKYRSSEPYLTHLYNIFIAVGTPLTPQSRSVLSLTDLSIVIGLISKLSRIRRKACIVFNPSDTKRIHETRPSFIALSEVLQSAHTRAALETFGAAYYNSILIQKVFSRLRDVFYLHTLHNLAIIYYTYVEKSRIIKILSLGLSVQRQCVLVAGTRLILRISFAHLCHAYAEASAFKDNQSDQFYRNLLVSIAWRHISSLAKRYAELTSRAAGILARSTLDLKRNAFESFKLAYSCSVFLEQHINNRRNFRYRRIFWAMHRLALQRRALRKIVWEISLPCYRHTIQLESYRASRTYQHDICRTCIRHWHEVSLRNQRALALQQLVVQADAFHTQKLTRFVLHLLLLKTRQKQESRLLFYRRQICLVKAAFRQWNIRLYQHRRVINLGATLKVIMDAYTARFANAIVTELFHQWRIQTKSRYSYSFMLQRQAFQAMCAISVSIRYLHISDKQYRRSLMRRAYSTLTVLYQYKCLLTKLDRKYEHTLKQVGLSSLRTSYMLIIRDTARADQFYQRCLLTRTCKALEYVAVRSRVYTYAYTIGIRYIKFFYLRRWKLSLRASREAIYLEKQADSFYKGLLERWADRALCGCSARTDIPVSCLVSHTNKELLETGLLGSIALSSKVLKAHLLHENRLLLAVFDEWRYAVIRKHRLISMRGPI</sequence>
<dbReference type="Proteomes" id="UP000018320">
    <property type="component" value="Unassembled WGS sequence"/>
</dbReference>
<dbReference type="VEuPathDB" id="GiardiaDB:QR46_3368"/>
<dbReference type="VEuPathDB" id="GiardiaDB:GL50803_0016992"/>
<dbReference type="VEuPathDB" id="GiardiaDB:DHA2_152059"/>
<organism evidence="1 2">
    <name type="scientific">Giardia intestinalis</name>
    <name type="common">Giardia lamblia</name>
    <dbReference type="NCBI Taxonomy" id="5741"/>
    <lineage>
        <taxon>Eukaryota</taxon>
        <taxon>Metamonada</taxon>
        <taxon>Diplomonadida</taxon>
        <taxon>Hexamitidae</taxon>
        <taxon>Giardiinae</taxon>
        <taxon>Giardia</taxon>
    </lineage>
</organism>
<dbReference type="EMBL" id="AHGT01000054">
    <property type="protein sequence ID" value="ESU36174.1"/>
    <property type="molecule type" value="Genomic_DNA"/>
</dbReference>
<dbReference type="AlphaFoldDB" id="V6TBV4"/>
<gene>
    <name evidence="1" type="ORF">DHA2_152059</name>
</gene>
<comment type="caution">
    <text evidence="1">The sequence shown here is derived from an EMBL/GenBank/DDBJ whole genome shotgun (WGS) entry which is preliminary data.</text>
</comment>